<evidence type="ECO:0000313" key="2">
    <source>
        <dbReference type="Proteomes" id="UP000595140"/>
    </source>
</evidence>
<evidence type="ECO:0000313" key="1">
    <source>
        <dbReference type="EMBL" id="VFQ61756.1"/>
    </source>
</evidence>
<keyword evidence="2" id="KW-1185">Reference proteome</keyword>
<dbReference type="AlphaFoldDB" id="A0A484KIH6"/>
<dbReference type="EMBL" id="OOIL02000203">
    <property type="protein sequence ID" value="VFQ61756.1"/>
    <property type="molecule type" value="Genomic_DNA"/>
</dbReference>
<proteinExistence type="predicted"/>
<accession>A0A484KIH6</accession>
<sequence>MQTEVLYPMSHNDELALEDGQPLLVDEGRWRSLLLAFNQLFIIFLDINKMFYSSSPKLKQVLEVPHQVK</sequence>
<name>A0A484KIH6_9ASTE</name>
<gene>
    <name evidence="1" type="ORF">CCAM_LOCUS3532</name>
</gene>
<dbReference type="Proteomes" id="UP000595140">
    <property type="component" value="Unassembled WGS sequence"/>
</dbReference>
<organism evidence="1 2">
    <name type="scientific">Cuscuta campestris</name>
    <dbReference type="NCBI Taxonomy" id="132261"/>
    <lineage>
        <taxon>Eukaryota</taxon>
        <taxon>Viridiplantae</taxon>
        <taxon>Streptophyta</taxon>
        <taxon>Embryophyta</taxon>
        <taxon>Tracheophyta</taxon>
        <taxon>Spermatophyta</taxon>
        <taxon>Magnoliopsida</taxon>
        <taxon>eudicotyledons</taxon>
        <taxon>Gunneridae</taxon>
        <taxon>Pentapetalae</taxon>
        <taxon>asterids</taxon>
        <taxon>lamiids</taxon>
        <taxon>Solanales</taxon>
        <taxon>Convolvulaceae</taxon>
        <taxon>Cuscuteae</taxon>
        <taxon>Cuscuta</taxon>
        <taxon>Cuscuta subgen. Grammica</taxon>
        <taxon>Cuscuta sect. Cleistogrammica</taxon>
    </lineage>
</organism>
<reference evidence="1 2" key="1">
    <citation type="submission" date="2018-04" db="EMBL/GenBank/DDBJ databases">
        <authorList>
            <person name="Vogel A."/>
        </authorList>
    </citation>
    <scope>NUCLEOTIDE SEQUENCE [LARGE SCALE GENOMIC DNA]</scope>
</reference>
<protein>
    <submittedName>
        <fullName evidence="1">Uncharacterized protein</fullName>
    </submittedName>
</protein>